<protein>
    <submittedName>
        <fullName evidence="2">Uncharacterized protein</fullName>
    </submittedName>
</protein>
<dbReference type="EMBL" id="OY660887">
    <property type="protein sequence ID" value="CAJ1087704.1"/>
    <property type="molecule type" value="Genomic_DNA"/>
</dbReference>
<evidence type="ECO:0000313" key="3">
    <source>
        <dbReference type="Proteomes" id="UP001178508"/>
    </source>
</evidence>
<reference evidence="2" key="1">
    <citation type="submission" date="2023-08" db="EMBL/GenBank/DDBJ databases">
        <authorList>
            <person name="Alioto T."/>
            <person name="Alioto T."/>
            <person name="Gomez Garrido J."/>
        </authorList>
    </citation>
    <scope>NUCLEOTIDE SEQUENCE</scope>
</reference>
<evidence type="ECO:0000256" key="1">
    <source>
        <dbReference type="SAM" id="MobiDB-lite"/>
    </source>
</evidence>
<keyword evidence="3" id="KW-1185">Reference proteome</keyword>
<name>A0AAV1HR66_XYRNO</name>
<accession>A0AAV1HR66</accession>
<evidence type="ECO:0000313" key="2">
    <source>
        <dbReference type="EMBL" id="CAJ1087704.1"/>
    </source>
</evidence>
<feature type="compositionally biased region" description="Polar residues" evidence="1">
    <location>
        <begin position="149"/>
        <end position="161"/>
    </location>
</feature>
<sequence>MRPAGNGSRDLGCLGAPCPPPLVKQKRSTEGPPLTLVRAVTHSADASVLTSGWLKYPPRPVALHPPVTLHHHYLLILYADLFPAPSLLLFQLLSKLQTKVPHPPKRLQIQFKSPDPDSGASCVTPTPKIRPFLHTDDKDEKDEEESPQQRDFQSRSETCSGAQRGPNEAFDIHTIIRTHS</sequence>
<organism evidence="2 3">
    <name type="scientific">Xyrichtys novacula</name>
    <name type="common">Pearly razorfish</name>
    <name type="synonym">Hemipteronotus novacula</name>
    <dbReference type="NCBI Taxonomy" id="13765"/>
    <lineage>
        <taxon>Eukaryota</taxon>
        <taxon>Metazoa</taxon>
        <taxon>Chordata</taxon>
        <taxon>Craniata</taxon>
        <taxon>Vertebrata</taxon>
        <taxon>Euteleostomi</taxon>
        <taxon>Actinopterygii</taxon>
        <taxon>Neopterygii</taxon>
        <taxon>Teleostei</taxon>
        <taxon>Neoteleostei</taxon>
        <taxon>Acanthomorphata</taxon>
        <taxon>Eupercaria</taxon>
        <taxon>Labriformes</taxon>
        <taxon>Labridae</taxon>
        <taxon>Xyrichtys</taxon>
    </lineage>
</organism>
<dbReference type="AlphaFoldDB" id="A0AAV1HR66"/>
<dbReference type="Proteomes" id="UP001178508">
    <property type="component" value="Chromosome 24"/>
</dbReference>
<gene>
    <name evidence="2" type="ORF">XNOV1_A003643</name>
</gene>
<feature type="region of interest" description="Disordered" evidence="1">
    <location>
        <begin position="110"/>
        <end position="180"/>
    </location>
</feature>
<proteinExistence type="predicted"/>